<accession>A0A6M3LLE3</accession>
<keyword evidence="3" id="KW-0808">Transferase</keyword>
<dbReference type="Pfam" id="PF13230">
    <property type="entry name" value="GATase_4"/>
    <property type="match status" value="1"/>
</dbReference>
<dbReference type="EMBL" id="MT143339">
    <property type="protein sequence ID" value="QJA95730.1"/>
    <property type="molecule type" value="Genomic_DNA"/>
</dbReference>
<dbReference type="EMBL" id="MT141749">
    <property type="protein sequence ID" value="QJA69937.1"/>
    <property type="molecule type" value="Genomic_DNA"/>
</dbReference>
<organism evidence="3">
    <name type="scientific">viral metagenome</name>
    <dbReference type="NCBI Taxonomy" id="1070528"/>
    <lineage>
        <taxon>unclassified sequences</taxon>
        <taxon>metagenomes</taxon>
        <taxon>organismal metagenomes</taxon>
    </lineage>
</organism>
<dbReference type="AlphaFoldDB" id="A0A6M3LLE3"/>
<proteinExistence type="predicted"/>
<keyword evidence="1 3" id="KW-0315">Glutamine amidotransferase</keyword>
<name>A0A6M3LLE3_9ZZZZ</name>
<evidence type="ECO:0000313" key="3">
    <source>
        <dbReference type="EMBL" id="QJA95730.1"/>
    </source>
</evidence>
<protein>
    <submittedName>
        <fullName evidence="3">Putative glutamine amidotransferase</fullName>
    </submittedName>
</protein>
<dbReference type="Gene3D" id="3.60.20.10">
    <property type="entry name" value="Glutamine Phosphoribosylpyrophosphate, subunit 1, domain 1"/>
    <property type="match status" value="1"/>
</dbReference>
<evidence type="ECO:0000313" key="2">
    <source>
        <dbReference type="EMBL" id="QJA69937.1"/>
    </source>
</evidence>
<dbReference type="SUPFAM" id="SSF56235">
    <property type="entry name" value="N-terminal nucleophile aminohydrolases (Ntn hydrolases)"/>
    <property type="match status" value="1"/>
</dbReference>
<sequence length="306" mass="35049">MCLIVTKPIGVQMPNNKDLTRYFDSHPDGFGLAFQDKGRVHILKGAMDTKEMKNLVSRMKKILGKVNPTDIDIIFHFRQATGGYIMPENCHPFPITRNLDALSSLNVVADSALVHNGIIEQHTNYYSKDTTYYYKEQEKTDTQEFIEEVLADMGKALWNPAVQKLISNYTYSKFAILTAKGITYLGDFIADNGYYYSNSSYKVSPKPYLDPDVPPYLSYRTYNPKTKTWDNHYCNKTNSRADITSNSIIDDDDFDSADLFNLKECHNCFDISDTLYSLPWDKDSYVCETCFSLVTGQEINPMYKLV</sequence>
<dbReference type="GO" id="GO:0016740">
    <property type="term" value="F:transferase activity"/>
    <property type="evidence" value="ECO:0007669"/>
    <property type="project" value="UniProtKB-KW"/>
</dbReference>
<dbReference type="InterPro" id="IPR026869">
    <property type="entry name" value="EgtC-like"/>
</dbReference>
<evidence type="ECO:0000256" key="1">
    <source>
        <dbReference type="ARBA" id="ARBA00022962"/>
    </source>
</evidence>
<gene>
    <name evidence="2" type="ORF">MM415A04150_0008</name>
    <name evidence="3" type="ORF">MM415B05210_0004</name>
</gene>
<dbReference type="InterPro" id="IPR029055">
    <property type="entry name" value="Ntn_hydrolases_N"/>
</dbReference>
<reference evidence="3" key="1">
    <citation type="submission" date="2020-03" db="EMBL/GenBank/DDBJ databases">
        <title>The deep terrestrial virosphere.</title>
        <authorList>
            <person name="Holmfeldt K."/>
            <person name="Nilsson E."/>
            <person name="Simone D."/>
            <person name="Lopez-Fernandez M."/>
            <person name="Wu X."/>
            <person name="de Brujin I."/>
            <person name="Lundin D."/>
            <person name="Andersson A."/>
            <person name="Bertilsson S."/>
            <person name="Dopson M."/>
        </authorList>
    </citation>
    <scope>NUCLEOTIDE SEQUENCE</scope>
    <source>
        <strain evidence="2">MM415A04150</strain>
        <strain evidence="3">MM415B05210</strain>
    </source>
</reference>